<feature type="compositionally biased region" description="Basic and acidic residues" evidence="2">
    <location>
        <begin position="641"/>
        <end position="670"/>
    </location>
</feature>
<feature type="coiled-coil region" evidence="1">
    <location>
        <begin position="825"/>
        <end position="852"/>
    </location>
</feature>
<proteinExistence type="predicted"/>
<dbReference type="RefSeq" id="WP_170162845.1">
    <property type="nucleotide sequence ID" value="NZ_RJUK01000001.1"/>
</dbReference>
<dbReference type="Pfam" id="PF12128">
    <property type="entry name" value="DUF3584"/>
    <property type="match status" value="1"/>
</dbReference>
<reference evidence="3 4" key="1">
    <citation type="submission" date="2018-11" db="EMBL/GenBank/DDBJ databases">
        <title>Genomic Encyclopedia of Type Strains, Phase IV (KMG-IV): sequencing the most valuable type-strain genomes for metagenomic binning, comparative biology and taxonomic classification.</title>
        <authorList>
            <person name="Goeker M."/>
        </authorList>
    </citation>
    <scope>NUCLEOTIDE SEQUENCE [LARGE SCALE GENOMIC DNA]</scope>
    <source>
        <strain evidence="3 4">DSM 16974</strain>
    </source>
</reference>
<name>A0A3N1NVH6_9GAMM</name>
<feature type="coiled-coil region" evidence="1">
    <location>
        <begin position="485"/>
        <end position="540"/>
    </location>
</feature>
<accession>A0A3N1NVH6</accession>
<dbReference type="SUPFAM" id="SSF52540">
    <property type="entry name" value="P-loop containing nucleoside triphosphate hydrolases"/>
    <property type="match status" value="1"/>
</dbReference>
<keyword evidence="4" id="KW-1185">Reference proteome</keyword>
<keyword evidence="1" id="KW-0175">Coiled coil</keyword>
<evidence type="ECO:0000313" key="3">
    <source>
        <dbReference type="EMBL" id="ROQ20163.1"/>
    </source>
</evidence>
<feature type="region of interest" description="Disordered" evidence="2">
    <location>
        <begin position="627"/>
        <end position="698"/>
    </location>
</feature>
<dbReference type="InterPro" id="IPR021979">
    <property type="entry name" value="DUF3584"/>
</dbReference>
<sequence length="1230" mass="141387">MNRYGLTNITLHNSYYSNLTVSIKTDGHTNCSGTNAAGKTTMLRVLALFYGCRPSRFDARATDKKPFQEHVLPTASSLLIYDYQREDGEYCVAVYRNNSGLVYRFLKGHSRDVFFNESTGALLKEGKAATDIFTHLIKQQVDKDAVSSQVTTISDYAAIIQNNVPRHRRRNQSGRNLHYLAQKYCLGVRGSDMRLMGELSYTLIKRSQMFERLKQMVVETQFSYEPPKVPKHKGNTKLSANLRSLRSFAVHEPIIRKAIVQHRERLSLQNIILRHVRGIVSGRNDLASQIAADEDHLLSLRAQKEQVQATYETERDALSQKASDCQHRLKSLTKDIAKADAEYENWLEADMGTKKEEFAQLDSYCEREQQAQSHYKALLDNQKGLIEDRDRRLNAIESNRLENIQKHRERIDDLKVEIDRCKDRYETYSNEVRREYSRREETLRAAWEDKRTPLIQKIARLETLEQSLVPTEAEMLEEASASEHISDIDSNIERLETDLERAKIDMDAAKSLRTSRAEALRKRDRQLASAKRKVEELERLCHPPEKSLLRELRNNVPDWTETIGRLIQPELLERKDLVPDFVETQVDASFYGLILDLDKIDKSDVAQGIEALQERLDIAQAYQRNAEDARKSAEEQLQEAVEAHRQAELSQGEVDHQRRAAANARREATHYLKGLQSRHKDNLQQRRQDIKDDRKAQQAELDAAKRDFEQALKSAIAQRDKAINDALAVRSEETGDLEDKIRSRESSIEAVQLDAIEQSDEIQLTYKQKMADQDVDEAALSRAKQRWDEAAAKVREVQSYREDLYTYNHWLSRTWAEVPKQREEQNVLTETLVQMQRELEQMHRDHRREMNAFDDRLKSTEGQLRAENELLGTATTLLTQVGEAPPGEAAEGTLEYLCQNLQSLLSEQQQVKSQVIDSVRQAKESIYTTPESRVYEAWKLLVEARKDSSGYEEYSDAFLLQLPEDLETLLNRSIPQIRAAQIETVKAVGSTYVDFYQKLDSLAKEVSRVSRQLKQKINTDQRIGSLSNIELVLESRIHTAIDGWEQLKLFVEEFSGWHSIMSNELPPESLEEALESVIVLIDPETVQTKIESLVDMKIKMTESGRPTEVTSDESFEDSSSNGLSYLALIVIFVGLSRYLCPNHEIQLTWPIDELASLDPMNVSSLFTMLNHNNIWMLSAFPSTDFNLLQHFEHRYLLDRTTGVREFTGNSEISDEEIDDVLSALPEEENA</sequence>
<dbReference type="Proteomes" id="UP000273643">
    <property type="component" value="Unassembled WGS sequence"/>
</dbReference>
<feature type="compositionally biased region" description="Basic and acidic residues" evidence="2">
    <location>
        <begin position="678"/>
        <end position="698"/>
    </location>
</feature>
<protein>
    <submittedName>
        <fullName evidence="3">Uncharacterized protein DUF3584</fullName>
    </submittedName>
</protein>
<dbReference type="EMBL" id="RJUK01000001">
    <property type="protein sequence ID" value="ROQ20163.1"/>
    <property type="molecule type" value="Genomic_DNA"/>
</dbReference>
<comment type="caution">
    <text evidence="3">The sequence shown here is derived from an EMBL/GenBank/DDBJ whole genome shotgun (WGS) entry which is preliminary data.</text>
</comment>
<evidence type="ECO:0000256" key="1">
    <source>
        <dbReference type="SAM" id="Coils"/>
    </source>
</evidence>
<gene>
    <name evidence="3" type="ORF">EDC38_0761</name>
</gene>
<feature type="coiled-coil region" evidence="1">
    <location>
        <begin position="315"/>
        <end position="349"/>
    </location>
</feature>
<organism evidence="3 4">
    <name type="scientific">Marinimicrobium koreense</name>
    <dbReference type="NCBI Taxonomy" id="306545"/>
    <lineage>
        <taxon>Bacteria</taxon>
        <taxon>Pseudomonadati</taxon>
        <taxon>Pseudomonadota</taxon>
        <taxon>Gammaproteobacteria</taxon>
        <taxon>Cellvibrionales</taxon>
        <taxon>Cellvibrionaceae</taxon>
        <taxon>Marinimicrobium</taxon>
    </lineage>
</organism>
<evidence type="ECO:0000313" key="4">
    <source>
        <dbReference type="Proteomes" id="UP000273643"/>
    </source>
</evidence>
<feature type="coiled-coil region" evidence="1">
    <location>
        <begin position="404"/>
        <end position="431"/>
    </location>
</feature>
<dbReference type="AlphaFoldDB" id="A0A3N1NVH6"/>
<dbReference type="InterPro" id="IPR027417">
    <property type="entry name" value="P-loop_NTPase"/>
</dbReference>
<evidence type="ECO:0000256" key="2">
    <source>
        <dbReference type="SAM" id="MobiDB-lite"/>
    </source>
</evidence>